<sequence length="303" mass="32329">MIYDVIIIGGSFAGLSAAMQLGRGCRSVCVIDTGQPRNRFAKHSHGFFAHDGDAPLALIGAGRDNVVAYPNITFIDAEATDVRGQNEGFIVSAGDQDIHSRKLILAFGIRDNLPDMAGLRERWGTSVLHCPYCHGYEFKGRPLGVLSTTAMSAHQALMIPEWGPTTFFLNGGEMPDSQTRARLQQRQVVIEPGRITGFTGEAPSLTGITLEDGRTVPVVALYLGSRTELNSPIAEKLGCVLQDGLFGPVVQIDTMGQTSVAGVYAAGDIAYSAHNATWATSSGVMAGSAAHRSLIFDPLDMTF</sequence>
<protein>
    <recommendedName>
        <fullName evidence="1">Thioredoxin reductase</fullName>
    </recommendedName>
</protein>
<organism evidence="5 6">
    <name type="scientific">Asticcacaulis benevestitus DSM 16100 = ATCC BAA-896</name>
    <dbReference type="NCBI Taxonomy" id="1121022"/>
    <lineage>
        <taxon>Bacteria</taxon>
        <taxon>Pseudomonadati</taxon>
        <taxon>Pseudomonadota</taxon>
        <taxon>Alphaproteobacteria</taxon>
        <taxon>Caulobacterales</taxon>
        <taxon>Caulobacteraceae</taxon>
        <taxon>Asticcacaulis</taxon>
    </lineage>
</organism>
<evidence type="ECO:0000256" key="1">
    <source>
        <dbReference type="ARBA" id="ARBA00018719"/>
    </source>
</evidence>
<dbReference type="GO" id="GO:0016491">
    <property type="term" value="F:oxidoreductase activity"/>
    <property type="evidence" value="ECO:0007669"/>
    <property type="project" value="UniProtKB-KW"/>
</dbReference>
<comment type="caution">
    <text evidence="5">The sequence shown here is derived from an EMBL/GenBank/DDBJ whole genome shotgun (WGS) entry which is preliminary data.</text>
</comment>
<dbReference type="EMBL" id="AWGB01000007">
    <property type="protein sequence ID" value="ESQ93737.1"/>
    <property type="molecule type" value="Genomic_DNA"/>
</dbReference>
<accession>V4PIG3</accession>
<dbReference type="InterPro" id="IPR036188">
    <property type="entry name" value="FAD/NAD-bd_sf"/>
</dbReference>
<evidence type="ECO:0000259" key="4">
    <source>
        <dbReference type="Pfam" id="PF07992"/>
    </source>
</evidence>
<dbReference type="STRING" id="1121022.GCA_000376105_02096"/>
<keyword evidence="6" id="KW-1185">Reference proteome</keyword>
<dbReference type="SUPFAM" id="SSF51905">
    <property type="entry name" value="FAD/NAD(P)-binding domain"/>
    <property type="match status" value="1"/>
</dbReference>
<feature type="domain" description="FAD/NAD(P)-binding" evidence="4">
    <location>
        <begin position="3"/>
        <end position="142"/>
    </location>
</feature>
<keyword evidence="3" id="KW-0560">Oxidoreductase</keyword>
<dbReference type="OrthoDB" id="9786503at2"/>
<dbReference type="RefSeq" id="WP_018081760.1">
    <property type="nucleotide sequence ID" value="NZ_AQWM01000007.1"/>
</dbReference>
<name>V4PIG3_9CAUL</name>
<dbReference type="AlphaFoldDB" id="V4PIG3"/>
<evidence type="ECO:0000313" key="6">
    <source>
        <dbReference type="Proteomes" id="UP000017837"/>
    </source>
</evidence>
<reference evidence="5 6" key="1">
    <citation type="journal article" date="2014" name="Nature">
        <title>Sequential evolution of bacterial morphology by co-option of a developmental regulator.</title>
        <authorList>
            <person name="Jiang C."/>
            <person name="Brown P.J."/>
            <person name="Ducret A."/>
            <person name="Brun Y.V."/>
        </authorList>
    </citation>
    <scope>NUCLEOTIDE SEQUENCE [LARGE SCALE GENOMIC DNA]</scope>
    <source>
        <strain evidence="5 6">DSM 16100</strain>
    </source>
</reference>
<dbReference type="PATRIC" id="fig|1121022.4.peg.1053"/>
<dbReference type="PRINTS" id="PR00469">
    <property type="entry name" value="PNDRDTASEII"/>
</dbReference>
<evidence type="ECO:0000256" key="2">
    <source>
        <dbReference type="ARBA" id="ARBA00022630"/>
    </source>
</evidence>
<keyword evidence="2" id="KW-0285">Flavoprotein</keyword>
<evidence type="ECO:0000313" key="5">
    <source>
        <dbReference type="EMBL" id="ESQ93737.1"/>
    </source>
</evidence>
<dbReference type="PRINTS" id="PR00368">
    <property type="entry name" value="FADPNR"/>
</dbReference>
<dbReference type="eggNOG" id="COG0492">
    <property type="taxonomic scope" value="Bacteria"/>
</dbReference>
<dbReference type="Gene3D" id="3.50.50.60">
    <property type="entry name" value="FAD/NAD(P)-binding domain"/>
    <property type="match status" value="2"/>
</dbReference>
<evidence type="ECO:0000256" key="3">
    <source>
        <dbReference type="ARBA" id="ARBA00023002"/>
    </source>
</evidence>
<proteinExistence type="predicted"/>
<gene>
    <name evidence="5" type="ORF">ABENE_05295</name>
</gene>
<dbReference type="InterPro" id="IPR023753">
    <property type="entry name" value="FAD/NAD-binding_dom"/>
</dbReference>
<dbReference type="InterPro" id="IPR050097">
    <property type="entry name" value="Ferredoxin-NADP_redctase_2"/>
</dbReference>
<dbReference type="PANTHER" id="PTHR48105">
    <property type="entry name" value="THIOREDOXIN REDUCTASE 1-RELATED-RELATED"/>
    <property type="match status" value="1"/>
</dbReference>
<dbReference type="Proteomes" id="UP000017837">
    <property type="component" value="Unassembled WGS sequence"/>
</dbReference>
<dbReference type="Pfam" id="PF07992">
    <property type="entry name" value="Pyr_redox_2"/>
    <property type="match status" value="1"/>
</dbReference>